<dbReference type="Proteomes" id="UP000717634">
    <property type="component" value="Unassembled WGS sequence"/>
</dbReference>
<keyword evidence="1" id="KW-1133">Transmembrane helix</keyword>
<evidence type="ECO:0008006" key="4">
    <source>
        <dbReference type="Google" id="ProtNLM"/>
    </source>
</evidence>
<gene>
    <name evidence="2" type="ORF">HBN54_003016</name>
</gene>
<name>A0ABX1HN33_9BACT</name>
<organism evidence="2 3">
    <name type="scientific">Hymenobacter artigasi</name>
    <dbReference type="NCBI Taxonomy" id="2719616"/>
    <lineage>
        <taxon>Bacteria</taxon>
        <taxon>Pseudomonadati</taxon>
        <taxon>Bacteroidota</taxon>
        <taxon>Cytophagia</taxon>
        <taxon>Cytophagales</taxon>
        <taxon>Hymenobacteraceae</taxon>
        <taxon>Hymenobacter</taxon>
    </lineage>
</organism>
<feature type="transmembrane region" description="Helical" evidence="1">
    <location>
        <begin position="150"/>
        <end position="169"/>
    </location>
</feature>
<dbReference type="Pfam" id="PF11188">
    <property type="entry name" value="DUF2975"/>
    <property type="match status" value="1"/>
</dbReference>
<dbReference type="EMBL" id="JAAVTK010000009">
    <property type="protein sequence ID" value="NKI90412.1"/>
    <property type="molecule type" value="Genomic_DNA"/>
</dbReference>
<keyword evidence="1" id="KW-0812">Transmembrane</keyword>
<feature type="transmembrane region" description="Helical" evidence="1">
    <location>
        <begin position="189"/>
        <end position="210"/>
    </location>
</feature>
<feature type="transmembrane region" description="Helical" evidence="1">
    <location>
        <begin position="12"/>
        <end position="32"/>
    </location>
</feature>
<evidence type="ECO:0000313" key="2">
    <source>
        <dbReference type="EMBL" id="NKI90412.1"/>
    </source>
</evidence>
<feature type="transmembrane region" description="Helical" evidence="1">
    <location>
        <begin position="112"/>
        <end position="130"/>
    </location>
</feature>
<proteinExistence type="predicted"/>
<dbReference type="InterPro" id="IPR021354">
    <property type="entry name" value="DUF2975"/>
</dbReference>
<keyword evidence="1" id="KW-0472">Membrane</keyword>
<sequence length="224" mass="24519">MTRSTIFLLKLLRYAFLLLSIAGALALMFYLADILFIHPQPGEAVSVSVRQFDPRFAQLRSVSREPSAAEQAVAAGQPTQFVPWGSAGLLVYREANPVARLALRLISSRPQSVPYVLATMLFCLLVYRILSDIRPGVPFTPANVRRLRGLGLLLIGCDVYHWTLTWWLTRQLAAVAPAGLAGLQPVSPFGASLVANWLIGLMLLIVAAGYQRGVELAEDAEFTV</sequence>
<comment type="caution">
    <text evidence="2">The sequence shown here is derived from an EMBL/GenBank/DDBJ whole genome shotgun (WGS) entry which is preliminary data.</text>
</comment>
<reference evidence="2 3" key="1">
    <citation type="submission" date="2020-03" db="EMBL/GenBank/DDBJ databases">
        <title>Genomic Encyclopedia of Type Strains, Phase IV (KMG-V): Genome sequencing to study the core and pangenomes of soil and plant-associated prokaryotes.</title>
        <authorList>
            <person name="Whitman W."/>
        </authorList>
    </citation>
    <scope>NUCLEOTIDE SEQUENCE [LARGE SCALE GENOMIC DNA]</scope>
    <source>
        <strain evidence="2 3">1B</strain>
    </source>
</reference>
<protein>
    <recommendedName>
        <fullName evidence="4">DUF2975 domain-containing protein</fullName>
    </recommendedName>
</protein>
<dbReference type="RefSeq" id="WP_168674018.1">
    <property type="nucleotide sequence ID" value="NZ_JBHSRZ010000016.1"/>
</dbReference>
<evidence type="ECO:0000313" key="3">
    <source>
        <dbReference type="Proteomes" id="UP000717634"/>
    </source>
</evidence>
<keyword evidence="3" id="KW-1185">Reference proteome</keyword>
<accession>A0ABX1HN33</accession>
<evidence type="ECO:0000256" key="1">
    <source>
        <dbReference type="SAM" id="Phobius"/>
    </source>
</evidence>